<protein>
    <submittedName>
        <fullName evidence="1">Tryptophan synthase subunit beta</fullName>
    </submittedName>
</protein>
<proteinExistence type="predicted"/>
<gene>
    <name evidence="1" type="ORF">PMYSY11_3410</name>
</gene>
<accession>A0A653E6U2</accession>
<name>A0A653E6U2_9PSED</name>
<dbReference type="AlphaFoldDB" id="A0A653E6U2"/>
<dbReference type="RefSeq" id="WP_150548921.1">
    <property type="nucleotide sequence ID" value="NZ_LR215729.2"/>
</dbReference>
<reference evidence="1" key="1">
    <citation type="submission" date="2019-02" db="EMBL/GenBank/DDBJ databases">
        <authorList>
            <consortium name="Genoscope - CEA"/>
            <person name="William W."/>
        </authorList>
    </citation>
    <scope>NUCLEOTIDE SEQUENCE [LARGE SCALE GENOMIC DNA]</scope>
    <source>
        <strain evidence="1">YSy11</strain>
    </source>
</reference>
<evidence type="ECO:0000313" key="1">
    <source>
        <dbReference type="EMBL" id="VEV98454.1"/>
    </source>
</evidence>
<sequence>MVFVQRDGHNRIIRVDGEPFSAMTQPMQEDDPEVIAFRASNSLSDRLLDLQRSDLEMVRVVEDLVTVLVSKGVIRYTDLPEAAQRKLSMREETRAKLNDLTGLLGSDEEHFP</sequence>
<organism evidence="1">
    <name type="scientific">Pseudomonas marincola</name>
    <dbReference type="NCBI Taxonomy" id="437900"/>
    <lineage>
        <taxon>Bacteria</taxon>
        <taxon>Pseudomonadati</taxon>
        <taxon>Pseudomonadota</taxon>
        <taxon>Gammaproteobacteria</taxon>
        <taxon>Pseudomonadales</taxon>
        <taxon>Pseudomonadaceae</taxon>
        <taxon>Pseudomonas</taxon>
    </lineage>
</organism>
<dbReference type="EMBL" id="LR215729">
    <property type="protein sequence ID" value="VEV98454.1"/>
    <property type="molecule type" value="Genomic_DNA"/>
</dbReference>